<dbReference type="AlphaFoldDB" id="A0A8J7Q337"/>
<evidence type="ECO:0008006" key="3">
    <source>
        <dbReference type="Google" id="ProtNLM"/>
    </source>
</evidence>
<evidence type="ECO:0000313" key="1">
    <source>
        <dbReference type="EMBL" id="MBO1319642.1"/>
    </source>
</evidence>
<accession>A0A8J7Q337</accession>
<protein>
    <recommendedName>
        <fullName evidence="3">6-bladed beta-propeller</fullName>
    </recommendedName>
</protein>
<name>A0A8J7Q337_9BACT</name>
<dbReference type="SUPFAM" id="SSF63829">
    <property type="entry name" value="Calcium-dependent phosphotriesterase"/>
    <property type="match status" value="1"/>
</dbReference>
<organism evidence="1 2">
    <name type="scientific">Acanthopleuribacter pedis</name>
    <dbReference type="NCBI Taxonomy" id="442870"/>
    <lineage>
        <taxon>Bacteria</taxon>
        <taxon>Pseudomonadati</taxon>
        <taxon>Acidobacteriota</taxon>
        <taxon>Holophagae</taxon>
        <taxon>Acanthopleuribacterales</taxon>
        <taxon>Acanthopleuribacteraceae</taxon>
        <taxon>Acanthopleuribacter</taxon>
    </lineage>
</organism>
<reference evidence="1" key="1">
    <citation type="submission" date="2021-03" db="EMBL/GenBank/DDBJ databases">
        <authorList>
            <person name="Wang G."/>
        </authorList>
    </citation>
    <scope>NUCLEOTIDE SEQUENCE</scope>
    <source>
        <strain evidence="1">KCTC 12899</strain>
    </source>
</reference>
<dbReference type="Gene3D" id="2.120.10.30">
    <property type="entry name" value="TolB, C-terminal domain"/>
    <property type="match status" value="1"/>
</dbReference>
<evidence type="ECO:0000313" key="2">
    <source>
        <dbReference type="Proteomes" id="UP000664417"/>
    </source>
</evidence>
<dbReference type="Proteomes" id="UP000664417">
    <property type="component" value="Unassembled WGS sequence"/>
</dbReference>
<keyword evidence="2" id="KW-1185">Reference proteome</keyword>
<gene>
    <name evidence="1" type="ORF">J3U88_14295</name>
</gene>
<dbReference type="EMBL" id="JAFREP010000013">
    <property type="protein sequence ID" value="MBO1319642.1"/>
    <property type="molecule type" value="Genomic_DNA"/>
</dbReference>
<comment type="caution">
    <text evidence="1">The sequence shown here is derived from an EMBL/GenBank/DDBJ whole genome shotgun (WGS) entry which is preliminary data.</text>
</comment>
<proteinExistence type="predicted"/>
<dbReference type="RefSeq" id="WP_207859548.1">
    <property type="nucleotide sequence ID" value="NZ_JAFREP010000013.1"/>
</dbReference>
<sequence length="346" mass="39491">MLCLLFGLLALGPVTLEPVRTLTPPPEDQDLFLQNILHVEIDDDGIFYATDFPSARIYRWRPDGGFDGFFGGKGQGPGEFGFAAALGPPLGYINRVDGNFYIYDGASRTLSILNKQHEFVRRVTFEKLGGKINGFHALSSKRFLFYDSYFCDEKPCRRILEYNDQGKLIKSWHDSPDKTWEHNRNTNKVKLFIWEPIPVLHFSRQRGEVVLAHSSRPVLEVYDSQGTLKRTLTLEIPRPEVTKDDIAEYNAQPWLKDAPQVVPVFPDQKNYFNRVLTVKEGYLVYHLSPFHGIAKGYLVDFDGKLKGRFTWECGEGGGLFAPRGRLMSARIDDEGDLAIQELRLRL</sequence>
<dbReference type="InterPro" id="IPR011042">
    <property type="entry name" value="6-blade_b-propeller_TolB-like"/>
</dbReference>